<evidence type="ECO:0000313" key="2">
    <source>
        <dbReference type="EMBL" id="MDR9778230.1"/>
    </source>
</evidence>
<feature type="signal peptide" evidence="1">
    <location>
        <begin position="1"/>
        <end position="24"/>
    </location>
</feature>
<name>A0AAJ2LN34_9HYPH</name>
<dbReference type="EMBL" id="JAVLSF010000600">
    <property type="protein sequence ID" value="MDR9778230.1"/>
    <property type="molecule type" value="Genomic_DNA"/>
</dbReference>
<organism evidence="2 3">
    <name type="scientific">Rhizobium hidalgonense</name>
    <dbReference type="NCBI Taxonomy" id="1538159"/>
    <lineage>
        <taxon>Bacteria</taxon>
        <taxon>Pseudomonadati</taxon>
        <taxon>Pseudomonadota</taxon>
        <taxon>Alphaproteobacteria</taxon>
        <taxon>Hyphomicrobiales</taxon>
        <taxon>Rhizobiaceae</taxon>
        <taxon>Rhizobium/Agrobacterium group</taxon>
        <taxon>Rhizobium</taxon>
    </lineage>
</organism>
<sequence length="86" mass="9219">MLKQLCGIALTGLMLSACSSMPTATNAIQRENNQFEVTGLGKSRVLATNNAISAANKTCRNSNPVVVNEEFKYNGIGDEKTGRIIE</sequence>
<accession>A0AAJ2LN34</accession>
<protein>
    <submittedName>
        <fullName evidence="2">Uncharacterized protein</fullName>
    </submittedName>
</protein>
<dbReference type="AlphaFoldDB" id="A0AAJ2LN34"/>
<gene>
    <name evidence="2" type="ORF">RJJ65_37465</name>
</gene>
<keyword evidence="1" id="KW-0732">Signal</keyword>
<evidence type="ECO:0000313" key="3">
    <source>
        <dbReference type="Proteomes" id="UP001268610"/>
    </source>
</evidence>
<proteinExistence type="predicted"/>
<dbReference type="Proteomes" id="UP001268610">
    <property type="component" value="Unassembled WGS sequence"/>
</dbReference>
<dbReference type="PROSITE" id="PS51257">
    <property type="entry name" value="PROKAR_LIPOPROTEIN"/>
    <property type="match status" value="1"/>
</dbReference>
<feature type="chain" id="PRO_5042487543" evidence="1">
    <location>
        <begin position="25"/>
        <end position="86"/>
    </location>
</feature>
<evidence type="ECO:0000256" key="1">
    <source>
        <dbReference type="SAM" id="SignalP"/>
    </source>
</evidence>
<feature type="non-terminal residue" evidence="2">
    <location>
        <position position="86"/>
    </location>
</feature>
<reference evidence="2" key="1">
    <citation type="submission" date="2023-04" db="EMBL/GenBank/DDBJ databases">
        <title>Genomic characterization of faba bean (Vicia faba) microsymbionts in Mexican soils.</title>
        <authorList>
            <person name="Rivera Orduna F.N."/>
            <person name="Guevara-Luna J."/>
            <person name="Yan J."/>
            <person name="Arroyo-Herrera I."/>
            <person name="Li Y."/>
            <person name="Vasquez-Murrieta M.S."/>
            <person name="Wang E.T."/>
        </authorList>
    </citation>
    <scope>NUCLEOTIDE SEQUENCE</scope>
    <source>
        <strain evidence="2">CH26</strain>
    </source>
</reference>
<comment type="caution">
    <text evidence="2">The sequence shown here is derived from an EMBL/GenBank/DDBJ whole genome shotgun (WGS) entry which is preliminary data.</text>
</comment>